<evidence type="ECO:0000256" key="4">
    <source>
        <dbReference type="ARBA" id="ARBA00022776"/>
    </source>
</evidence>
<protein>
    <submittedName>
        <fullName evidence="9">DNA-binding protein</fullName>
    </submittedName>
</protein>
<evidence type="ECO:0000256" key="7">
    <source>
        <dbReference type="SAM" id="MobiDB-lite"/>
    </source>
</evidence>
<keyword evidence="3" id="KW-0132">Cell division</keyword>
<proteinExistence type="inferred from homology"/>
<dbReference type="SUPFAM" id="SSF56019">
    <property type="entry name" value="The spindle assembly checkpoint protein mad2"/>
    <property type="match status" value="1"/>
</dbReference>
<dbReference type="PANTHER" id="PTHR11842:SF11">
    <property type="entry name" value="MITOTIC SPINDLE ASSEMBLY CHECKPOINT PROTEIN MAD2A"/>
    <property type="match status" value="1"/>
</dbReference>
<keyword evidence="6" id="KW-0131">Cell cycle</keyword>
<dbReference type="STRING" id="1051890.A0A3N4LT47"/>
<dbReference type="EMBL" id="ML121535">
    <property type="protein sequence ID" value="RPB26077.1"/>
    <property type="molecule type" value="Genomic_DNA"/>
</dbReference>
<sequence>MSSTTIKPKPPKSSKDAKSSKGSKSSSTSKTPTSDDPKQTHKLSLKGSAKMVSEFFDYGINTILFQRGVYPAEDFTYVKKYGLNMLISSDDQVKSYIRRITTQLTRWMLAGKIKKLVVVVTSKDTGEDVERWQFDVSHTKPPTASTSQGAQEKEKGEAEVQAEIQSLFRQITACVTFLPMLDGRCTFNVLVYADGDAEVPMEWGDSEAREINGGEKVVLRSWGTSSHRVETAVSYRVVE</sequence>
<dbReference type="InterPro" id="IPR045091">
    <property type="entry name" value="Mad2-like"/>
</dbReference>
<dbReference type="GO" id="GO:0003677">
    <property type="term" value="F:DNA binding"/>
    <property type="evidence" value="ECO:0007669"/>
    <property type="project" value="UniProtKB-KW"/>
</dbReference>
<evidence type="ECO:0000313" key="10">
    <source>
        <dbReference type="Proteomes" id="UP000267821"/>
    </source>
</evidence>
<keyword evidence="10" id="KW-1185">Reference proteome</keyword>
<evidence type="ECO:0000256" key="5">
    <source>
        <dbReference type="ARBA" id="ARBA00023242"/>
    </source>
</evidence>
<dbReference type="GO" id="GO:0051301">
    <property type="term" value="P:cell division"/>
    <property type="evidence" value="ECO:0007669"/>
    <property type="project" value="UniProtKB-KW"/>
</dbReference>
<dbReference type="InParanoid" id="A0A3N4LT47"/>
<dbReference type="AlphaFoldDB" id="A0A3N4LT47"/>
<comment type="similarity">
    <text evidence="2">Belongs to the MAD2 family.</text>
</comment>
<dbReference type="Pfam" id="PF02301">
    <property type="entry name" value="HORMA"/>
    <property type="match status" value="1"/>
</dbReference>
<organism evidence="9 10">
    <name type="scientific">Terfezia boudieri ATCC MYA-4762</name>
    <dbReference type="NCBI Taxonomy" id="1051890"/>
    <lineage>
        <taxon>Eukaryota</taxon>
        <taxon>Fungi</taxon>
        <taxon>Dikarya</taxon>
        <taxon>Ascomycota</taxon>
        <taxon>Pezizomycotina</taxon>
        <taxon>Pezizomycetes</taxon>
        <taxon>Pezizales</taxon>
        <taxon>Pezizaceae</taxon>
        <taxon>Terfezia</taxon>
    </lineage>
</organism>
<keyword evidence="5" id="KW-0539">Nucleus</keyword>
<dbReference type="OrthoDB" id="1806at2759"/>
<dbReference type="FunFam" id="3.30.900.10:FF:000002">
    <property type="entry name" value="Mitotic spindle assembly checkpoint protein MAD2A"/>
    <property type="match status" value="1"/>
</dbReference>
<dbReference type="GO" id="GO:0007094">
    <property type="term" value="P:mitotic spindle assembly checkpoint signaling"/>
    <property type="evidence" value="ECO:0007669"/>
    <property type="project" value="TreeGrafter"/>
</dbReference>
<evidence type="ECO:0000256" key="2">
    <source>
        <dbReference type="ARBA" id="ARBA00010348"/>
    </source>
</evidence>
<keyword evidence="4" id="KW-0498">Mitosis</keyword>
<dbReference type="InterPro" id="IPR003511">
    <property type="entry name" value="HORMA_dom"/>
</dbReference>
<gene>
    <name evidence="9" type="ORF">L211DRAFT_781752</name>
</gene>
<dbReference type="FunCoup" id="A0A3N4LT47">
    <property type="interactions" value="1066"/>
</dbReference>
<dbReference type="PROSITE" id="PS50815">
    <property type="entry name" value="HORMA"/>
    <property type="match status" value="1"/>
</dbReference>
<feature type="domain" description="HORMA" evidence="8">
    <location>
        <begin position="46"/>
        <end position="233"/>
    </location>
</feature>
<evidence type="ECO:0000256" key="3">
    <source>
        <dbReference type="ARBA" id="ARBA00022618"/>
    </source>
</evidence>
<keyword evidence="9" id="KW-0238">DNA-binding</keyword>
<evidence type="ECO:0000259" key="8">
    <source>
        <dbReference type="PROSITE" id="PS50815"/>
    </source>
</evidence>
<dbReference type="GO" id="GO:0000776">
    <property type="term" value="C:kinetochore"/>
    <property type="evidence" value="ECO:0007669"/>
    <property type="project" value="TreeGrafter"/>
</dbReference>
<dbReference type="Proteomes" id="UP000267821">
    <property type="component" value="Unassembled WGS sequence"/>
</dbReference>
<reference evidence="9 10" key="1">
    <citation type="journal article" date="2018" name="Nat. Ecol. Evol.">
        <title>Pezizomycetes genomes reveal the molecular basis of ectomycorrhizal truffle lifestyle.</title>
        <authorList>
            <person name="Murat C."/>
            <person name="Payen T."/>
            <person name="Noel B."/>
            <person name="Kuo A."/>
            <person name="Morin E."/>
            <person name="Chen J."/>
            <person name="Kohler A."/>
            <person name="Krizsan K."/>
            <person name="Balestrini R."/>
            <person name="Da Silva C."/>
            <person name="Montanini B."/>
            <person name="Hainaut M."/>
            <person name="Levati E."/>
            <person name="Barry K.W."/>
            <person name="Belfiori B."/>
            <person name="Cichocki N."/>
            <person name="Clum A."/>
            <person name="Dockter R.B."/>
            <person name="Fauchery L."/>
            <person name="Guy J."/>
            <person name="Iotti M."/>
            <person name="Le Tacon F."/>
            <person name="Lindquist E.A."/>
            <person name="Lipzen A."/>
            <person name="Malagnac F."/>
            <person name="Mello A."/>
            <person name="Molinier V."/>
            <person name="Miyauchi S."/>
            <person name="Poulain J."/>
            <person name="Riccioni C."/>
            <person name="Rubini A."/>
            <person name="Sitrit Y."/>
            <person name="Splivallo R."/>
            <person name="Traeger S."/>
            <person name="Wang M."/>
            <person name="Zifcakova L."/>
            <person name="Wipf D."/>
            <person name="Zambonelli A."/>
            <person name="Paolocci F."/>
            <person name="Nowrousian M."/>
            <person name="Ottonello S."/>
            <person name="Baldrian P."/>
            <person name="Spatafora J.W."/>
            <person name="Henrissat B."/>
            <person name="Nagy L.G."/>
            <person name="Aury J.M."/>
            <person name="Wincker P."/>
            <person name="Grigoriev I.V."/>
            <person name="Bonfante P."/>
            <person name="Martin F.M."/>
        </authorList>
    </citation>
    <scope>NUCLEOTIDE SEQUENCE [LARGE SCALE GENOMIC DNA]</scope>
    <source>
        <strain evidence="9 10">ATCC MYA-4762</strain>
    </source>
</reference>
<feature type="region of interest" description="Disordered" evidence="7">
    <location>
        <begin position="1"/>
        <end position="42"/>
    </location>
</feature>
<dbReference type="GO" id="GO:0005737">
    <property type="term" value="C:cytoplasm"/>
    <property type="evidence" value="ECO:0007669"/>
    <property type="project" value="TreeGrafter"/>
</dbReference>
<comment type="subcellular location">
    <subcellularLocation>
        <location evidence="1">Nucleus</location>
    </subcellularLocation>
</comment>
<accession>A0A3N4LT47</accession>
<dbReference type="PANTHER" id="PTHR11842">
    <property type="entry name" value="MITOTIC SPINDLE ASSEMBLY CHECKPOINT PROTEIN MAD2"/>
    <property type="match status" value="1"/>
</dbReference>
<dbReference type="Gene3D" id="3.30.900.10">
    <property type="entry name" value="HORMA domain"/>
    <property type="match status" value="1"/>
</dbReference>
<feature type="compositionally biased region" description="Low complexity" evidence="7">
    <location>
        <begin position="20"/>
        <end position="32"/>
    </location>
</feature>
<evidence type="ECO:0000256" key="6">
    <source>
        <dbReference type="ARBA" id="ARBA00023306"/>
    </source>
</evidence>
<dbReference type="GO" id="GO:0033597">
    <property type="term" value="C:mitotic checkpoint complex"/>
    <property type="evidence" value="ECO:0007669"/>
    <property type="project" value="UniProtKB-ARBA"/>
</dbReference>
<feature type="region of interest" description="Disordered" evidence="7">
    <location>
        <begin position="137"/>
        <end position="156"/>
    </location>
</feature>
<name>A0A3N4LT47_9PEZI</name>
<feature type="compositionally biased region" description="Polar residues" evidence="7">
    <location>
        <begin position="140"/>
        <end position="150"/>
    </location>
</feature>
<evidence type="ECO:0000313" key="9">
    <source>
        <dbReference type="EMBL" id="RPB26077.1"/>
    </source>
</evidence>
<dbReference type="InterPro" id="IPR036570">
    <property type="entry name" value="HORMA_dom_sf"/>
</dbReference>
<evidence type="ECO:0000256" key="1">
    <source>
        <dbReference type="ARBA" id="ARBA00004123"/>
    </source>
</evidence>
<dbReference type="GO" id="GO:0005654">
    <property type="term" value="C:nucleoplasm"/>
    <property type="evidence" value="ECO:0007669"/>
    <property type="project" value="TreeGrafter"/>
</dbReference>